<dbReference type="EMBL" id="JXJN01017537">
    <property type="status" value="NOT_ANNOTATED_CDS"/>
    <property type="molecule type" value="Genomic_DNA"/>
</dbReference>
<organism evidence="1 2">
    <name type="scientific">Glossina palpalis gambiensis</name>
    <dbReference type="NCBI Taxonomy" id="67801"/>
    <lineage>
        <taxon>Eukaryota</taxon>
        <taxon>Metazoa</taxon>
        <taxon>Ecdysozoa</taxon>
        <taxon>Arthropoda</taxon>
        <taxon>Hexapoda</taxon>
        <taxon>Insecta</taxon>
        <taxon>Pterygota</taxon>
        <taxon>Neoptera</taxon>
        <taxon>Endopterygota</taxon>
        <taxon>Diptera</taxon>
        <taxon>Brachycera</taxon>
        <taxon>Muscomorpha</taxon>
        <taxon>Hippoboscoidea</taxon>
        <taxon>Glossinidae</taxon>
        <taxon>Glossina</taxon>
    </lineage>
</organism>
<sequence length="135" mass="15084">MRNKHYLLAISGRYIFVYNPHRVQMGQTFSNIIEESCSKQATCVKEAPSTTVLIRTSQASANLPPYIRPYVPSLIRCSDSKVPGCTLGIRRIFSLGSPELPPAVLAPPNILPLPRLDFDCTTAIWTIYLWEATNC</sequence>
<evidence type="ECO:0000313" key="1">
    <source>
        <dbReference type="EnsemblMetazoa" id="GPPI035767-PA"/>
    </source>
</evidence>
<evidence type="ECO:0000313" key="2">
    <source>
        <dbReference type="Proteomes" id="UP000092460"/>
    </source>
</evidence>
<dbReference type="AlphaFoldDB" id="A0A1B0BNP8"/>
<accession>A0A1B0BNP8</accession>
<proteinExistence type="predicted"/>
<dbReference type="Proteomes" id="UP000092460">
    <property type="component" value="Unassembled WGS sequence"/>
</dbReference>
<keyword evidence="2" id="KW-1185">Reference proteome</keyword>
<dbReference type="VEuPathDB" id="VectorBase:GPPI035767"/>
<dbReference type="EnsemblMetazoa" id="GPPI035767-RA">
    <property type="protein sequence ID" value="GPPI035767-PA"/>
    <property type="gene ID" value="GPPI035767"/>
</dbReference>
<reference evidence="1" key="2">
    <citation type="submission" date="2020-05" db="UniProtKB">
        <authorList>
            <consortium name="EnsemblMetazoa"/>
        </authorList>
    </citation>
    <scope>IDENTIFICATION</scope>
    <source>
        <strain evidence="1">IAEA</strain>
    </source>
</reference>
<protein>
    <submittedName>
        <fullName evidence="1">Uncharacterized protein</fullName>
    </submittedName>
</protein>
<name>A0A1B0BNP8_9MUSC</name>
<reference evidence="2" key="1">
    <citation type="submission" date="2015-01" db="EMBL/GenBank/DDBJ databases">
        <authorList>
            <person name="Aksoy S."/>
            <person name="Warren W."/>
            <person name="Wilson R.K."/>
        </authorList>
    </citation>
    <scope>NUCLEOTIDE SEQUENCE [LARGE SCALE GENOMIC DNA]</scope>
    <source>
        <strain evidence="2">IAEA</strain>
    </source>
</reference>